<evidence type="ECO:0000313" key="4">
    <source>
        <dbReference type="EMBL" id="PVY37985.1"/>
    </source>
</evidence>
<accession>A0A2U1ANM2</accession>
<dbReference type="OrthoDB" id="255848at2"/>
<dbReference type="PANTHER" id="PTHR30093">
    <property type="entry name" value="GENERAL SECRETION PATHWAY PROTEIN G"/>
    <property type="match status" value="1"/>
</dbReference>
<evidence type="ECO:0000313" key="5">
    <source>
        <dbReference type="Proteomes" id="UP000245959"/>
    </source>
</evidence>
<evidence type="ECO:0000256" key="2">
    <source>
        <dbReference type="SAM" id="Phobius"/>
    </source>
</evidence>
<dbReference type="PANTHER" id="PTHR30093:SF2">
    <property type="entry name" value="TYPE II SECRETION SYSTEM PROTEIN H"/>
    <property type="match status" value="1"/>
</dbReference>
<dbReference type="Proteomes" id="UP000245959">
    <property type="component" value="Unassembled WGS sequence"/>
</dbReference>
<gene>
    <name evidence="4" type="ORF">C8D82_1297</name>
    <name evidence="3" type="ORF">HF882_09980</name>
</gene>
<dbReference type="GO" id="GO:0015627">
    <property type="term" value="C:type II protein secretion system complex"/>
    <property type="evidence" value="ECO:0007669"/>
    <property type="project" value="InterPro"/>
</dbReference>
<keyword evidence="5" id="KW-1185">Reference proteome</keyword>
<keyword evidence="2" id="KW-0812">Transmembrane</keyword>
<dbReference type="RefSeq" id="WP_116885218.1">
    <property type="nucleotide sequence ID" value="NZ_CABMMC010000032.1"/>
</dbReference>
<dbReference type="NCBIfam" id="TIGR02532">
    <property type="entry name" value="IV_pilin_GFxxxE"/>
    <property type="match status" value="1"/>
</dbReference>
<dbReference type="SUPFAM" id="SSF54523">
    <property type="entry name" value="Pili subunits"/>
    <property type="match status" value="1"/>
</dbReference>
<reference evidence="3 6" key="2">
    <citation type="submission" date="2020-04" db="EMBL/GenBank/DDBJ databases">
        <authorList>
            <person name="Hitch T.C.A."/>
            <person name="Wylensek D."/>
            <person name="Clavel T."/>
        </authorList>
    </citation>
    <scope>NUCLEOTIDE SEQUENCE [LARGE SCALE GENOMIC DNA]</scope>
    <source>
        <strain evidence="3 6">COR2-253-APC-1A</strain>
    </source>
</reference>
<evidence type="ECO:0000313" key="3">
    <source>
        <dbReference type="EMBL" id="NMD86911.1"/>
    </source>
</evidence>
<comment type="caution">
    <text evidence="4">The sequence shown here is derived from an EMBL/GenBank/DDBJ whole genome shotgun (WGS) entry which is preliminary data.</text>
</comment>
<sequence>MKRNVTSCLLPAGRKSRPLCPPFPADRCIRQFTLIELLVVIAIIAILASMLLPALNKAREKAQAISCLSNIKQIFMPATMYQADNDDYCLGKVTSMPGDRNGLKAGETVSWSIYLNVAYGFGFKSFLCPSEPKAAWWDSDPMYPDQNSIAIGLNMSTFGLQWKAGGDNGCPQKLSRIMNFVRKEGKGLPLYFADTAPAAANNHCNGEFFVPGASSEGEFYIPGFPVSGWYPMAARHGGVSVNVGLLDGSARNMSRTELMANKDQYLRGPQQWDGNFYYK</sequence>
<reference evidence="4 5" key="1">
    <citation type="submission" date="2018-04" db="EMBL/GenBank/DDBJ databases">
        <title>Genomic Encyclopedia of Type Strains, Phase IV (KMG-IV): sequencing the most valuable type-strain genomes for metagenomic binning, comparative biology and taxonomic classification.</title>
        <authorList>
            <person name="Goeker M."/>
        </authorList>
    </citation>
    <scope>NUCLEOTIDE SEQUENCE [LARGE SCALE GENOMIC DNA]</scope>
    <source>
        <strain evidence="4 5">DSM 14823</strain>
    </source>
</reference>
<name>A0A2U1ANM2_9BACT</name>
<dbReference type="Gene3D" id="3.30.700.10">
    <property type="entry name" value="Glycoprotein, Type 4 Pilin"/>
    <property type="match status" value="1"/>
</dbReference>
<protein>
    <submittedName>
        <fullName evidence="4">Prepilin-type N-terminal cleavage/methylation domain-containing protein/prepilin-type processing-associated H-X9-DG protein</fullName>
    </submittedName>
    <submittedName>
        <fullName evidence="3">Type II secretion system protein</fullName>
    </submittedName>
</protein>
<evidence type="ECO:0000256" key="1">
    <source>
        <dbReference type="ARBA" id="ARBA00022481"/>
    </source>
</evidence>
<dbReference type="GO" id="GO:0015628">
    <property type="term" value="P:protein secretion by the type II secretion system"/>
    <property type="evidence" value="ECO:0007669"/>
    <property type="project" value="InterPro"/>
</dbReference>
<dbReference type="EMBL" id="QEKH01000029">
    <property type="protein sequence ID" value="PVY37985.1"/>
    <property type="molecule type" value="Genomic_DNA"/>
</dbReference>
<feature type="transmembrane region" description="Helical" evidence="2">
    <location>
        <begin position="34"/>
        <end position="55"/>
    </location>
</feature>
<organism evidence="4 5">
    <name type="scientific">Victivallis vadensis</name>
    <dbReference type="NCBI Taxonomy" id="172901"/>
    <lineage>
        <taxon>Bacteria</taxon>
        <taxon>Pseudomonadati</taxon>
        <taxon>Lentisphaerota</taxon>
        <taxon>Lentisphaeria</taxon>
        <taxon>Victivallales</taxon>
        <taxon>Victivallaceae</taxon>
        <taxon>Victivallis</taxon>
    </lineage>
</organism>
<evidence type="ECO:0000313" key="6">
    <source>
        <dbReference type="Proteomes" id="UP000576225"/>
    </source>
</evidence>
<dbReference type="InterPro" id="IPR012902">
    <property type="entry name" value="N_methyl_site"/>
</dbReference>
<dbReference type="InterPro" id="IPR000983">
    <property type="entry name" value="Bac_GSPG_pilin"/>
</dbReference>
<keyword evidence="2" id="KW-1133">Transmembrane helix</keyword>
<proteinExistence type="predicted"/>
<keyword evidence="1" id="KW-0488">Methylation</keyword>
<dbReference type="PRINTS" id="PR00813">
    <property type="entry name" value="BCTERIALGSPG"/>
</dbReference>
<keyword evidence="2" id="KW-0472">Membrane</keyword>
<dbReference type="EMBL" id="JABAEW010000016">
    <property type="protein sequence ID" value="NMD86911.1"/>
    <property type="molecule type" value="Genomic_DNA"/>
</dbReference>
<dbReference type="InterPro" id="IPR045584">
    <property type="entry name" value="Pilin-like"/>
</dbReference>
<dbReference type="Proteomes" id="UP000576225">
    <property type="component" value="Unassembled WGS sequence"/>
</dbReference>
<dbReference type="AlphaFoldDB" id="A0A2U1ANM2"/>